<evidence type="ECO:0000313" key="5">
    <source>
        <dbReference type="Proteomes" id="UP000276901"/>
    </source>
</evidence>
<name>A0AAE7C365_9PAST</name>
<protein>
    <recommendedName>
        <fullName evidence="7">Secreted protein</fullName>
    </recommendedName>
</protein>
<dbReference type="EMBL" id="RKQT01000001">
    <property type="protein sequence ID" value="RPE96190.1"/>
    <property type="molecule type" value="Genomic_DNA"/>
</dbReference>
<feature type="compositionally biased region" description="Low complexity" evidence="1">
    <location>
        <begin position="32"/>
        <end position="45"/>
    </location>
</feature>
<evidence type="ECO:0008006" key="7">
    <source>
        <dbReference type="Google" id="ProtNLM"/>
    </source>
</evidence>
<evidence type="ECO:0000256" key="1">
    <source>
        <dbReference type="SAM" id="MobiDB-lite"/>
    </source>
</evidence>
<dbReference type="RefSeq" id="WP_123956095.1">
    <property type="nucleotide sequence ID" value="NZ_CP015029.1"/>
</dbReference>
<dbReference type="KEGG" id="fcl:A4G17_07910"/>
<dbReference type="AlphaFoldDB" id="A0AAE7C365"/>
<feature type="chain" id="PRO_5042119470" description="Secreted protein" evidence="2">
    <location>
        <begin position="22"/>
        <end position="183"/>
    </location>
</feature>
<evidence type="ECO:0000313" key="4">
    <source>
        <dbReference type="EMBL" id="RPE96190.1"/>
    </source>
</evidence>
<evidence type="ECO:0000313" key="3">
    <source>
        <dbReference type="EMBL" id="QIM65373.1"/>
    </source>
</evidence>
<keyword evidence="5" id="KW-1185">Reference proteome</keyword>
<dbReference type="EMBL" id="CP015029">
    <property type="protein sequence ID" value="QIM65373.1"/>
    <property type="molecule type" value="Genomic_DNA"/>
</dbReference>
<feature type="signal peptide" evidence="2">
    <location>
        <begin position="1"/>
        <end position="21"/>
    </location>
</feature>
<accession>A0AAE7C365</accession>
<sequence length="183" mass="19505">MNKMMTFAMVLALSVATVAEAKRGGGFKVAKSKPSTSQSQQQKNQQDADFNNTPNAIPNGAAAQAQQVQRGSGMNNFVTGAAAGYLLSNVLSPTEAQAQETGTQAVSSEQNIANPTTKLTQKVEQMANVPAFKQLDPTDPNMIERNANYSRYCLGGMQYLVSGSKAMVLVDSQNQPQRCVVTP</sequence>
<keyword evidence="2" id="KW-0732">Signal</keyword>
<dbReference type="Proteomes" id="UP000276901">
    <property type="component" value="Unassembled WGS sequence"/>
</dbReference>
<gene>
    <name evidence="3" type="ORF">A4G17_07910</name>
    <name evidence="4" type="ORF">EDC49_0577</name>
</gene>
<feature type="compositionally biased region" description="Polar residues" evidence="1">
    <location>
        <begin position="47"/>
        <end position="56"/>
    </location>
</feature>
<reference evidence="3 6" key="1">
    <citation type="submission" date="2016-03" db="EMBL/GenBank/DDBJ databases">
        <authorList>
            <person name="Hansen M.J."/>
            <person name="Bojesen A.M."/>
            <person name="Planet P."/>
        </authorList>
    </citation>
    <scope>NUCLEOTIDE SEQUENCE [LARGE SCALE GENOMIC DNA]</scope>
    <source>
        <strain evidence="3 6">HPA 21</strain>
    </source>
</reference>
<dbReference type="Proteomes" id="UP000502287">
    <property type="component" value="Chromosome"/>
</dbReference>
<feature type="region of interest" description="Disordered" evidence="1">
    <location>
        <begin position="27"/>
        <end position="58"/>
    </location>
</feature>
<evidence type="ECO:0000256" key="2">
    <source>
        <dbReference type="SAM" id="SignalP"/>
    </source>
</evidence>
<proteinExistence type="predicted"/>
<organism evidence="3 6">
    <name type="scientific">Frederiksenia canicola</name>
    <dbReference type="NCBI Taxonomy" id="123824"/>
    <lineage>
        <taxon>Bacteria</taxon>
        <taxon>Pseudomonadati</taxon>
        <taxon>Pseudomonadota</taxon>
        <taxon>Gammaproteobacteria</taxon>
        <taxon>Pasteurellales</taxon>
        <taxon>Pasteurellaceae</taxon>
        <taxon>Frederiksenia</taxon>
    </lineage>
</organism>
<evidence type="ECO:0000313" key="6">
    <source>
        <dbReference type="Proteomes" id="UP000502287"/>
    </source>
</evidence>
<reference evidence="4 5" key="2">
    <citation type="submission" date="2018-11" db="EMBL/GenBank/DDBJ databases">
        <title>Genomic Encyclopedia of Type Strains, Phase IV (KMG-IV): sequencing the most valuable type-strain genomes for metagenomic binning, comparative biology and taxonomic classification.</title>
        <authorList>
            <person name="Goeker M."/>
        </authorList>
    </citation>
    <scope>NUCLEOTIDE SEQUENCE [LARGE SCALE GENOMIC DNA]</scope>
    <source>
        <strain evidence="4 5">DSM 25797</strain>
    </source>
</reference>